<dbReference type="RefSeq" id="XP_003657314.1">
    <property type="nucleotide sequence ID" value="XM_003657266.1"/>
</dbReference>
<dbReference type="SUPFAM" id="SSF52949">
    <property type="entry name" value="Macro domain-like"/>
    <property type="match status" value="1"/>
</dbReference>
<feature type="region of interest" description="Disordered" evidence="1">
    <location>
        <begin position="226"/>
        <end position="271"/>
    </location>
</feature>
<accession>G2REK3</accession>
<protein>
    <recommendedName>
        <fullName evidence="2">Microbial-type PARG catalytic domain-containing protein</fullName>
    </recommendedName>
</protein>
<dbReference type="Gene3D" id="3.40.220.10">
    <property type="entry name" value="Leucine Aminopeptidase, subunit E, domain 1"/>
    <property type="match status" value="1"/>
</dbReference>
<dbReference type="InterPro" id="IPR043472">
    <property type="entry name" value="Macro_dom-like"/>
</dbReference>
<dbReference type="AlphaFoldDB" id="G2REK3"/>
<sequence>MWRKTHAQNPRRLALAAVAKETRAETPAIAAALPHLDPAKSEKLELETLPPLDPAKCPRFTLPGRSADLIFGTTMRVYNQDSFDAAICMPSSVLGFNDPPTPRRATKIVEADILERLRSLAASPENLESSTAARVAVLNMASDRNPGGGWLSGASAQEEALCFRSTLAASLHRNLYPIQRRAGLYTRDVVIFRTSMANEHKLLVPETTPAELPVVSVLSVAGIRRPSVKPAAEQTSDETAKGTSKVDEQEPENTSSSEPRHGKGKPFKGPLVFADPAARELTKDKMRLCLRMAAARGHTMLVLGALGCGAFRNPPREVAACWAEVLAETEFAGGWFKEIWFAVYDRRNEGNFEIFQEAFDGKVAGELRLCSVDSEVSV</sequence>
<dbReference type="PANTHER" id="PTHR35596">
    <property type="entry name" value="DUF2263 DOMAIN-CONTAINING PROTEIN"/>
    <property type="match status" value="1"/>
</dbReference>
<dbReference type="NCBIfam" id="TIGR02452">
    <property type="entry name" value="TIGR02452 family protein"/>
    <property type="match status" value="2"/>
</dbReference>
<evidence type="ECO:0000259" key="2">
    <source>
        <dbReference type="Pfam" id="PF10021"/>
    </source>
</evidence>
<evidence type="ECO:0000256" key="1">
    <source>
        <dbReference type="SAM" id="MobiDB-lite"/>
    </source>
</evidence>
<dbReference type="STRING" id="578455.G2REK3"/>
<name>G2REK3_THETT</name>
<dbReference type="KEGG" id="ttt:THITE_2122889"/>
<dbReference type="InterPro" id="IPR019261">
    <property type="entry name" value="PARG_cat_microbial"/>
</dbReference>
<gene>
    <name evidence="3" type="ORF">THITE_2122889</name>
</gene>
<dbReference type="Pfam" id="PF10021">
    <property type="entry name" value="PARG_cat_microb"/>
    <property type="match status" value="1"/>
</dbReference>
<dbReference type="Proteomes" id="UP000008181">
    <property type="component" value="Chromosome 5"/>
</dbReference>
<dbReference type="PANTHER" id="PTHR35596:SF1">
    <property type="entry name" value="MICROBIAL-TYPE PARG CATALYTIC DOMAIN-CONTAINING PROTEIN"/>
    <property type="match status" value="1"/>
</dbReference>
<proteinExistence type="predicted"/>
<dbReference type="HOGENOM" id="CLU_024412_0_0_1"/>
<dbReference type="OrthoDB" id="9985428at2759"/>
<dbReference type="EMBL" id="CP003013">
    <property type="protein sequence ID" value="AEO70978.1"/>
    <property type="molecule type" value="Genomic_DNA"/>
</dbReference>
<feature type="domain" description="Microbial-type PARG catalytic" evidence="2">
    <location>
        <begin position="106"/>
        <end position="192"/>
    </location>
</feature>
<feature type="compositionally biased region" description="Basic and acidic residues" evidence="1">
    <location>
        <begin position="238"/>
        <end position="248"/>
    </location>
</feature>
<keyword evidence="4" id="KW-1185">Reference proteome</keyword>
<dbReference type="GeneID" id="11522618"/>
<reference evidence="3 4" key="1">
    <citation type="journal article" date="2011" name="Nat. Biotechnol.">
        <title>Comparative genomic analysis of the thermophilic biomass-degrading fungi Myceliophthora thermophila and Thielavia terrestris.</title>
        <authorList>
            <person name="Berka R.M."/>
            <person name="Grigoriev I.V."/>
            <person name="Otillar R."/>
            <person name="Salamov A."/>
            <person name="Grimwood J."/>
            <person name="Reid I."/>
            <person name="Ishmael N."/>
            <person name="John T."/>
            <person name="Darmond C."/>
            <person name="Moisan M.-C."/>
            <person name="Henrissat B."/>
            <person name="Coutinho P.M."/>
            <person name="Lombard V."/>
            <person name="Natvig D.O."/>
            <person name="Lindquist E."/>
            <person name="Schmutz J."/>
            <person name="Lucas S."/>
            <person name="Harris P."/>
            <person name="Powlowski J."/>
            <person name="Bellemare A."/>
            <person name="Taylor D."/>
            <person name="Butler G."/>
            <person name="de Vries R.P."/>
            <person name="Allijn I.E."/>
            <person name="van den Brink J."/>
            <person name="Ushinsky S."/>
            <person name="Storms R."/>
            <person name="Powell A.J."/>
            <person name="Paulsen I.T."/>
            <person name="Elbourne L.D.H."/>
            <person name="Baker S.E."/>
            <person name="Magnuson J."/>
            <person name="LaBoissiere S."/>
            <person name="Clutterbuck A.J."/>
            <person name="Martinez D."/>
            <person name="Wogulis M."/>
            <person name="de Leon A.L."/>
            <person name="Rey M.W."/>
            <person name="Tsang A."/>
        </authorList>
    </citation>
    <scope>NUCLEOTIDE SEQUENCE [LARGE SCALE GENOMIC DNA]</scope>
    <source>
        <strain evidence="4">ATCC 38088 / NRRL 8126</strain>
    </source>
</reference>
<dbReference type="eggNOG" id="ENOG502RY8X">
    <property type="taxonomic scope" value="Eukaryota"/>
</dbReference>
<dbReference type="InterPro" id="IPR012664">
    <property type="entry name" value="CHP02452"/>
</dbReference>
<evidence type="ECO:0000313" key="4">
    <source>
        <dbReference type="Proteomes" id="UP000008181"/>
    </source>
</evidence>
<evidence type="ECO:0000313" key="3">
    <source>
        <dbReference type="EMBL" id="AEO70978.1"/>
    </source>
</evidence>
<organism evidence="3 4">
    <name type="scientific">Thermothielavioides terrestris (strain ATCC 38088 / NRRL 8126)</name>
    <name type="common">Thielavia terrestris</name>
    <dbReference type="NCBI Taxonomy" id="578455"/>
    <lineage>
        <taxon>Eukaryota</taxon>
        <taxon>Fungi</taxon>
        <taxon>Dikarya</taxon>
        <taxon>Ascomycota</taxon>
        <taxon>Pezizomycotina</taxon>
        <taxon>Sordariomycetes</taxon>
        <taxon>Sordariomycetidae</taxon>
        <taxon>Sordariales</taxon>
        <taxon>Chaetomiaceae</taxon>
        <taxon>Thermothielavioides</taxon>
        <taxon>Thermothielavioides terrestris</taxon>
    </lineage>
</organism>